<comment type="caution">
    <text evidence="10">The sequence shown here is derived from an EMBL/GenBank/DDBJ whole genome shotgun (WGS) entry which is preliminary data.</text>
</comment>
<comment type="subcellular location">
    <subcellularLocation>
        <location evidence="1 8">Cell membrane</location>
        <topology evidence="1 8">Multi-pass membrane protein</topology>
    </subcellularLocation>
</comment>
<dbReference type="SUPFAM" id="SSF103473">
    <property type="entry name" value="MFS general substrate transporter"/>
    <property type="match status" value="1"/>
</dbReference>
<feature type="transmembrane region" description="Helical" evidence="8">
    <location>
        <begin position="447"/>
        <end position="467"/>
    </location>
</feature>
<keyword evidence="6 8" id="KW-0472">Membrane</keyword>
<keyword evidence="7" id="KW-1015">Disulfide bond</keyword>
<keyword evidence="8" id="KW-0406">Ion transport</keyword>
<sequence length="723" mass="80233">MNEEEVVRCGLFGISPRWLQGWATTKVFILVYGLLGTVQSMAFIYTSVILTTLEKRFKIPSQSTGNIILLDNFDNYRVYLVIDNYLFHFQGIILSGNEISQILSVFLVYYGGAGHRTRWIAVGVACSALSCLVLAAPHLIYGPGQDALALTQEYFNTTLGGGNSPNKTDSLICSANNRTESCENTAEKVGFESDVSLLPRLLVFCSQFILGIGTTLYYGLGQTYMDDNTKKKNTPKLLGITFALRTVGPAFGFVLGYVCLELYIDPSLHPIIDKKDPRWLGAWWLGWIIFGCAFTLFAFLLACFPKELRKSPKKIKKLTKTSGKDESEEPLNAETKTPKIIKYEKSDQRRLPSDFIEKPNVRDFFSATKRILTNKILVSNIFSAVFYILSASPFMSFVVKYLEVQFQTSPGGGTIITGPVTLLGMVLGFLISGVIIGKYKPSPRLLLFWNVLVGFGYFFGQISYTFLDCDTGTVQGINLATNNVNLTATCNLGCNCDFVKYSPVCHEASNTTFFSACHAGCRTIVNDTHFSDCSCAADLAHEVILGGSSNDSPSFVVYDSVKAGPCKRDCFKYQMIFAMVSMIVNILGCSGKIGNVLVNYRCVETRDKSLAQGVALMIMSLFALIPGPIIFGAIMDSTCLVWDISCKNRGNCWVYHRDSFRYMVNFSAAAFCFIGVMFDVAVCYLVKDMDLYGEKEEAAKRSAVDSPEDEDRIKAIKEDEYYN</sequence>
<dbReference type="EMBL" id="JBJJXI010000182">
    <property type="protein sequence ID" value="KAL3383766.1"/>
    <property type="molecule type" value="Genomic_DNA"/>
</dbReference>
<evidence type="ECO:0000313" key="11">
    <source>
        <dbReference type="Proteomes" id="UP001627154"/>
    </source>
</evidence>
<evidence type="ECO:0000259" key="9">
    <source>
        <dbReference type="PROSITE" id="PS51465"/>
    </source>
</evidence>
<evidence type="ECO:0000256" key="4">
    <source>
        <dbReference type="ARBA" id="ARBA00022692"/>
    </source>
</evidence>
<protein>
    <recommendedName>
        <fullName evidence="8">Solute carrier organic anion transporter family member</fullName>
    </recommendedName>
</protein>
<evidence type="ECO:0000256" key="5">
    <source>
        <dbReference type="ARBA" id="ARBA00022989"/>
    </source>
</evidence>
<feature type="transmembrane region" description="Helical" evidence="8">
    <location>
        <begin position="415"/>
        <end position="435"/>
    </location>
</feature>
<feature type="transmembrane region" description="Helical" evidence="8">
    <location>
        <begin position="284"/>
        <end position="304"/>
    </location>
</feature>
<dbReference type="PANTHER" id="PTHR11388:SF131">
    <property type="entry name" value="SOLUTE CARRIER ORGANIC ANION TRANSPORTER FAMILY MEMBER"/>
    <property type="match status" value="1"/>
</dbReference>
<feature type="transmembrane region" description="Helical" evidence="8">
    <location>
        <begin position="119"/>
        <end position="141"/>
    </location>
</feature>
<gene>
    <name evidence="10" type="ORF">TKK_020426</name>
</gene>
<evidence type="ECO:0000256" key="3">
    <source>
        <dbReference type="ARBA" id="ARBA00022475"/>
    </source>
</evidence>
<feature type="transmembrane region" description="Helical" evidence="8">
    <location>
        <begin position="575"/>
        <end position="598"/>
    </location>
</feature>
<evidence type="ECO:0000256" key="7">
    <source>
        <dbReference type="ARBA" id="ARBA00023157"/>
    </source>
</evidence>
<keyword evidence="4 8" id="KW-0812">Transmembrane</keyword>
<dbReference type="NCBIfam" id="TIGR00805">
    <property type="entry name" value="oat"/>
    <property type="match status" value="1"/>
</dbReference>
<accession>A0ABD2VSN4</accession>
<keyword evidence="8" id="KW-0813">Transport</keyword>
<dbReference type="PROSITE" id="PS51465">
    <property type="entry name" value="KAZAL_2"/>
    <property type="match status" value="1"/>
</dbReference>
<feature type="transmembrane region" description="Helical" evidence="8">
    <location>
        <begin position="201"/>
        <end position="221"/>
    </location>
</feature>
<comment type="caution">
    <text evidence="8">Lacks conserved residue(s) required for the propagation of feature annotation.</text>
</comment>
<dbReference type="GO" id="GO:0006811">
    <property type="term" value="P:monoatomic ion transport"/>
    <property type="evidence" value="ECO:0007669"/>
    <property type="project" value="UniProtKB-KW"/>
</dbReference>
<organism evidence="10 11">
    <name type="scientific">Trichogramma kaykai</name>
    <dbReference type="NCBI Taxonomy" id="54128"/>
    <lineage>
        <taxon>Eukaryota</taxon>
        <taxon>Metazoa</taxon>
        <taxon>Ecdysozoa</taxon>
        <taxon>Arthropoda</taxon>
        <taxon>Hexapoda</taxon>
        <taxon>Insecta</taxon>
        <taxon>Pterygota</taxon>
        <taxon>Neoptera</taxon>
        <taxon>Endopterygota</taxon>
        <taxon>Hymenoptera</taxon>
        <taxon>Apocrita</taxon>
        <taxon>Proctotrupomorpha</taxon>
        <taxon>Chalcidoidea</taxon>
        <taxon>Trichogrammatidae</taxon>
        <taxon>Trichogramma</taxon>
    </lineage>
</organism>
<dbReference type="GO" id="GO:0005886">
    <property type="term" value="C:plasma membrane"/>
    <property type="evidence" value="ECO:0007669"/>
    <property type="project" value="UniProtKB-SubCell"/>
</dbReference>
<proteinExistence type="inferred from homology"/>
<dbReference type="Gene3D" id="1.20.1250.20">
    <property type="entry name" value="MFS general substrate transporter like domains"/>
    <property type="match status" value="1"/>
</dbReference>
<comment type="similarity">
    <text evidence="2 8">Belongs to the organo anion transporter (TC 2.A.60) family.</text>
</comment>
<keyword evidence="5 8" id="KW-1133">Transmembrane helix</keyword>
<evidence type="ECO:0000256" key="1">
    <source>
        <dbReference type="ARBA" id="ARBA00004651"/>
    </source>
</evidence>
<dbReference type="InterPro" id="IPR002350">
    <property type="entry name" value="Kazal_dom"/>
</dbReference>
<feature type="transmembrane region" description="Helical" evidence="8">
    <location>
        <begin position="27"/>
        <end position="53"/>
    </location>
</feature>
<dbReference type="Pfam" id="PF03137">
    <property type="entry name" value="OATP"/>
    <property type="match status" value="2"/>
</dbReference>
<keyword evidence="3" id="KW-1003">Cell membrane</keyword>
<dbReference type="InterPro" id="IPR036259">
    <property type="entry name" value="MFS_trans_sf"/>
</dbReference>
<dbReference type="CDD" id="cd17336">
    <property type="entry name" value="MFS_SLCO_OATP"/>
    <property type="match status" value="1"/>
</dbReference>
<feature type="domain" description="Kazal-like" evidence="9">
    <location>
        <begin position="484"/>
        <end position="534"/>
    </location>
</feature>
<name>A0ABD2VSN4_9HYME</name>
<feature type="transmembrane region" description="Helical" evidence="8">
    <location>
        <begin position="376"/>
        <end position="395"/>
    </location>
</feature>
<evidence type="ECO:0000256" key="8">
    <source>
        <dbReference type="RuleBase" id="RU362056"/>
    </source>
</evidence>
<evidence type="ECO:0000313" key="10">
    <source>
        <dbReference type="EMBL" id="KAL3383766.1"/>
    </source>
</evidence>
<evidence type="ECO:0000256" key="6">
    <source>
        <dbReference type="ARBA" id="ARBA00023136"/>
    </source>
</evidence>
<feature type="transmembrane region" description="Helical" evidence="8">
    <location>
        <begin position="663"/>
        <end position="686"/>
    </location>
</feature>
<dbReference type="InterPro" id="IPR004156">
    <property type="entry name" value="OATP"/>
</dbReference>
<dbReference type="PANTHER" id="PTHR11388">
    <property type="entry name" value="ORGANIC ANION TRANSPORTER"/>
    <property type="match status" value="1"/>
</dbReference>
<dbReference type="AlphaFoldDB" id="A0ABD2VSN4"/>
<feature type="transmembrane region" description="Helical" evidence="8">
    <location>
        <begin position="242"/>
        <end position="264"/>
    </location>
</feature>
<dbReference type="Proteomes" id="UP001627154">
    <property type="component" value="Unassembled WGS sequence"/>
</dbReference>
<evidence type="ECO:0000256" key="2">
    <source>
        <dbReference type="ARBA" id="ARBA00009657"/>
    </source>
</evidence>
<feature type="transmembrane region" description="Helical" evidence="8">
    <location>
        <begin position="610"/>
        <end position="635"/>
    </location>
</feature>
<reference evidence="10 11" key="1">
    <citation type="journal article" date="2024" name="bioRxiv">
        <title>A reference genome for Trichogramma kaykai: A tiny desert-dwelling parasitoid wasp with competing sex-ratio distorters.</title>
        <authorList>
            <person name="Culotta J."/>
            <person name="Lindsey A.R."/>
        </authorList>
    </citation>
    <scope>NUCLEOTIDE SEQUENCE [LARGE SCALE GENOMIC DNA]</scope>
    <source>
        <strain evidence="10 11">KSX58</strain>
    </source>
</reference>
<keyword evidence="11" id="KW-1185">Reference proteome</keyword>